<keyword evidence="2" id="KW-1185">Reference proteome</keyword>
<name>A0A6A5WEQ6_9PLEO</name>
<reference evidence="1" key="1">
    <citation type="journal article" date="2020" name="Stud. Mycol.">
        <title>101 Dothideomycetes genomes: a test case for predicting lifestyles and emergence of pathogens.</title>
        <authorList>
            <person name="Haridas S."/>
            <person name="Albert R."/>
            <person name="Binder M."/>
            <person name="Bloem J."/>
            <person name="Labutti K."/>
            <person name="Salamov A."/>
            <person name="Andreopoulos B."/>
            <person name="Baker S."/>
            <person name="Barry K."/>
            <person name="Bills G."/>
            <person name="Bluhm B."/>
            <person name="Cannon C."/>
            <person name="Castanera R."/>
            <person name="Culley D."/>
            <person name="Daum C."/>
            <person name="Ezra D."/>
            <person name="Gonzalez J."/>
            <person name="Henrissat B."/>
            <person name="Kuo A."/>
            <person name="Liang C."/>
            <person name="Lipzen A."/>
            <person name="Lutzoni F."/>
            <person name="Magnuson J."/>
            <person name="Mondo S."/>
            <person name="Nolan M."/>
            <person name="Ohm R."/>
            <person name="Pangilinan J."/>
            <person name="Park H.-J."/>
            <person name="Ramirez L."/>
            <person name="Alfaro M."/>
            <person name="Sun H."/>
            <person name="Tritt A."/>
            <person name="Yoshinaga Y."/>
            <person name="Zwiers L.-H."/>
            <person name="Turgeon B."/>
            <person name="Goodwin S."/>
            <person name="Spatafora J."/>
            <person name="Crous P."/>
            <person name="Grigoriev I."/>
        </authorList>
    </citation>
    <scope>NUCLEOTIDE SEQUENCE</scope>
    <source>
        <strain evidence="1">CBS 123094</strain>
    </source>
</reference>
<dbReference type="PANTHER" id="PTHR10622">
    <property type="entry name" value="HET DOMAIN-CONTAINING PROTEIN"/>
    <property type="match status" value="1"/>
</dbReference>
<protein>
    <submittedName>
        <fullName evidence="1">Uncharacterized protein</fullName>
    </submittedName>
</protein>
<dbReference type="AlphaFoldDB" id="A0A6A5WEQ6"/>
<evidence type="ECO:0000313" key="1">
    <source>
        <dbReference type="EMBL" id="KAF1999279.1"/>
    </source>
</evidence>
<dbReference type="EMBL" id="ML977597">
    <property type="protein sequence ID" value="KAF1999279.1"/>
    <property type="molecule type" value="Genomic_DNA"/>
</dbReference>
<gene>
    <name evidence="1" type="ORF">P154DRAFT_546432</name>
</gene>
<dbReference type="PANTHER" id="PTHR10622:SF11">
    <property type="entry name" value="HET-DOMAIN-CONTAINING PROTEIN"/>
    <property type="match status" value="1"/>
</dbReference>
<organism evidence="1 2">
    <name type="scientific">Amniculicola lignicola CBS 123094</name>
    <dbReference type="NCBI Taxonomy" id="1392246"/>
    <lineage>
        <taxon>Eukaryota</taxon>
        <taxon>Fungi</taxon>
        <taxon>Dikarya</taxon>
        <taxon>Ascomycota</taxon>
        <taxon>Pezizomycotina</taxon>
        <taxon>Dothideomycetes</taxon>
        <taxon>Pleosporomycetidae</taxon>
        <taxon>Pleosporales</taxon>
        <taxon>Amniculicolaceae</taxon>
        <taxon>Amniculicola</taxon>
    </lineage>
</organism>
<proteinExistence type="predicted"/>
<sequence length="151" mass="17465">MSEKKGGSRRVCIDKSSSAELSEAINSMYHWYHQGRVCYVYISGVSTIRPFPTEQKFTRGWTLQELIAPKFVQFFSHEGKSLGDRIDLPETISDITGTKLSWADRRETEREDDAAYSLFGLFDVYMPLIYGEGHMVVKSNQEYSIRYVKDR</sequence>
<accession>A0A6A5WEQ6</accession>
<dbReference type="Proteomes" id="UP000799779">
    <property type="component" value="Unassembled WGS sequence"/>
</dbReference>
<dbReference type="OrthoDB" id="20872at2759"/>
<evidence type="ECO:0000313" key="2">
    <source>
        <dbReference type="Proteomes" id="UP000799779"/>
    </source>
</evidence>